<dbReference type="KEGG" id="rlc:K227x_00320"/>
<organism evidence="1 2">
    <name type="scientific">Rubripirellula lacrimiformis</name>
    <dbReference type="NCBI Taxonomy" id="1930273"/>
    <lineage>
        <taxon>Bacteria</taxon>
        <taxon>Pseudomonadati</taxon>
        <taxon>Planctomycetota</taxon>
        <taxon>Planctomycetia</taxon>
        <taxon>Pirellulales</taxon>
        <taxon>Pirellulaceae</taxon>
        <taxon>Rubripirellula</taxon>
    </lineage>
</organism>
<evidence type="ECO:0000313" key="1">
    <source>
        <dbReference type="EMBL" id="QDT01665.1"/>
    </source>
</evidence>
<keyword evidence="2" id="KW-1185">Reference proteome</keyword>
<dbReference type="Proteomes" id="UP000318538">
    <property type="component" value="Chromosome"/>
</dbReference>
<protein>
    <recommendedName>
        <fullName evidence="3">Tetratricopeptide repeat protein</fullName>
    </recommendedName>
</protein>
<dbReference type="InterPro" id="IPR011990">
    <property type="entry name" value="TPR-like_helical_dom_sf"/>
</dbReference>
<evidence type="ECO:0008006" key="3">
    <source>
        <dbReference type="Google" id="ProtNLM"/>
    </source>
</evidence>
<dbReference type="AlphaFoldDB" id="A0A517N3F5"/>
<name>A0A517N3F5_9BACT</name>
<dbReference type="Gene3D" id="1.25.40.10">
    <property type="entry name" value="Tetratricopeptide repeat domain"/>
    <property type="match status" value="1"/>
</dbReference>
<proteinExistence type="predicted"/>
<dbReference type="SUPFAM" id="SSF48452">
    <property type="entry name" value="TPR-like"/>
    <property type="match status" value="1"/>
</dbReference>
<reference evidence="1 2" key="1">
    <citation type="submission" date="2019-02" db="EMBL/GenBank/DDBJ databases">
        <title>Deep-cultivation of Planctomycetes and their phenomic and genomic characterization uncovers novel biology.</title>
        <authorList>
            <person name="Wiegand S."/>
            <person name="Jogler M."/>
            <person name="Boedeker C."/>
            <person name="Pinto D."/>
            <person name="Vollmers J."/>
            <person name="Rivas-Marin E."/>
            <person name="Kohn T."/>
            <person name="Peeters S.H."/>
            <person name="Heuer A."/>
            <person name="Rast P."/>
            <person name="Oberbeckmann S."/>
            <person name="Bunk B."/>
            <person name="Jeske O."/>
            <person name="Meyerdierks A."/>
            <person name="Storesund J.E."/>
            <person name="Kallscheuer N."/>
            <person name="Luecker S."/>
            <person name="Lage O.M."/>
            <person name="Pohl T."/>
            <person name="Merkel B.J."/>
            <person name="Hornburger P."/>
            <person name="Mueller R.-W."/>
            <person name="Bruemmer F."/>
            <person name="Labrenz M."/>
            <person name="Spormann A.M."/>
            <person name="Op den Camp H."/>
            <person name="Overmann J."/>
            <person name="Amann R."/>
            <person name="Jetten M.S.M."/>
            <person name="Mascher T."/>
            <person name="Medema M.H."/>
            <person name="Devos D.P."/>
            <person name="Kaster A.-K."/>
            <person name="Ovreas L."/>
            <person name="Rohde M."/>
            <person name="Galperin M.Y."/>
            <person name="Jogler C."/>
        </authorList>
    </citation>
    <scope>NUCLEOTIDE SEQUENCE [LARGE SCALE GENOMIC DNA]</scope>
    <source>
        <strain evidence="1 2">K22_7</strain>
    </source>
</reference>
<accession>A0A517N3F5</accession>
<dbReference type="EMBL" id="CP036525">
    <property type="protein sequence ID" value="QDT01665.1"/>
    <property type="molecule type" value="Genomic_DNA"/>
</dbReference>
<gene>
    <name evidence="1" type="ORF">K227x_00320</name>
</gene>
<sequence length="535" mass="59268">MISGEIHDARYRSNGPSRVGLLENQPAFVERKTMSIRVQRPLFPALVFALAGALGMQANLAPTCWAQQAADTPESTTEAEPTKAQPTKSALIDTLNDVFRLLEKEDYLAASEYFSLPPDFPPELRPGMLSDIIRLNEISQSGIDVLNQDATFGPATETFGSQRAKVHAERAQVDVNQCYGFYHTTDRETGEVMAFWDGDGFKLTRLDDVGKLAPSDAADSVAMKSEAEVRKPKAIPHLELMGHQPIVQPVVDIAAIAQSLPQLESAANANPLDVAARANYAMALYQIGNYPLAWTQLRVAGKIDPNHSGAAQGMTVLFKKFESLSVFTVGMPPETVIGLLGDPDQVIELGESRQRRVYAFYGIDFQEGRLHEVIDLRGATEAMFQPKEIVTVDLDGRGWRCGSRNKANRQITALYYLPGEMISNWTEQVEVQRIMDAAGMGTMMEIAESMIAQVLAANPNMKYQILDTQDDSVIVALELPELPDFAKRHQLIRLFQGQQDVHRLAYTLKVDQPTQETQMKWLAIMKSANLESTQK</sequence>
<evidence type="ECO:0000313" key="2">
    <source>
        <dbReference type="Proteomes" id="UP000318538"/>
    </source>
</evidence>